<dbReference type="CDD" id="cd07906">
    <property type="entry name" value="Adenylation_DNA_ligase_LigD_LigC"/>
    <property type="match status" value="1"/>
</dbReference>
<evidence type="ECO:0000256" key="1">
    <source>
        <dbReference type="ARBA" id="ARBA00001936"/>
    </source>
</evidence>
<dbReference type="GO" id="GO:0003887">
    <property type="term" value="F:DNA-directed DNA polymerase activity"/>
    <property type="evidence" value="ECO:0007669"/>
    <property type="project" value="UniProtKB-KW"/>
</dbReference>
<dbReference type="RefSeq" id="WP_119481525.1">
    <property type="nucleotide sequence ID" value="NZ_QXTG01000001.1"/>
</dbReference>
<dbReference type="GO" id="GO:0006310">
    <property type="term" value="P:DNA recombination"/>
    <property type="evidence" value="ECO:0007669"/>
    <property type="project" value="UniProtKB-KW"/>
</dbReference>
<dbReference type="NCBIfam" id="TIGR02778">
    <property type="entry name" value="ligD_pol"/>
    <property type="match status" value="1"/>
</dbReference>
<evidence type="ECO:0000256" key="5">
    <source>
        <dbReference type="ARBA" id="ARBA00022695"/>
    </source>
</evidence>
<evidence type="ECO:0000256" key="4">
    <source>
        <dbReference type="ARBA" id="ARBA00022679"/>
    </source>
</evidence>
<protein>
    <recommendedName>
        <fullName evidence="2">DNA ligase (ATP)</fullName>
        <ecNumber evidence="2">6.5.1.1</ecNumber>
    </recommendedName>
    <alternativeName>
        <fullName evidence="19">NHEJ DNA polymerase</fullName>
    </alternativeName>
</protein>
<proteinExistence type="inferred from homology"/>
<feature type="domain" description="ATP-dependent DNA ligase family profile" evidence="24">
    <location>
        <begin position="615"/>
        <end position="737"/>
    </location>
</feature>
<keyword evidence="11" id="KW-0269">Exonuclease</keyword>
<comment type="cofactor">
    <cofactor evidence="1">
        <name>Mn(2+)</name>
        <dbReference type="ChEBI" id="CHEBI:29035"/>
    </cofactor>
</comment>
<dbReference type="InterPro" id="IPR012309">
    <property type="entry name" value="DNA_ligase_ATP-dep_C"/>
</dbReference>
<dbReference type="GO" id="GO:0004527">
    <property type="term" value="F:exonuclease activity"/>
    <property type="evidence" value="ECO:0007669"/>
    <property type="project" value="UniProtKB-KW"/>
</dbReference>
<dbReference type="NCBIfam" id="TIGR02777">
    <property type="entry name" value="LigD_PE_dom"/>
    <property type="match status" value="1"/>
</dbReference>
<keyword evidence="12" id="KW-0067">ATP-binding</keyword>
<evidence type="ECO:0000256" key="14">
    <source>
        <dbReference type="ARBA" id="ARBA00023125"/>
    </source>
</evidence>
<name>A0A3A1U473_9MICO</name>
<feature type="region of interest" description="Disordered" evidence="23">
    <location>
        <begin position="468"/>
        <end position="511"/>
    </location>
</feature>
<keyword evidence="16" id="KW-0234">DNA repair</keyword>
<dbReference type="InterPro" id="IPR014145">
    <property type="entry name" value="LigD_pol_dom"/>
</dbReference>
<dbReference type="PROSITE" id="PS00697">
    <property type="entry name" value="DNA_LIGASE_A1"/>
    <property type="match status" value="1"/>
</dbReference>
<dbReference type="Pfam" id="PF21686">
    <property type="entry name" value="LigD_Prim-Pol"/>
    <property type="match status" value="1"/>
</dbReference>
<keyword evidence="17" id="KW-0464">Manganese</keyword>
<dbReference type="PANTHER" id="PTHR42705">
    <property type="entry name" value="BIFUNCTIONAL NON-HOMOLOGOUS END JOINING PROTEIN LIGD"/>
    <property type="match status" value="1"/>
</dbReference>
<evidence type="ECO:0000256" key="23">
    <source>
        <dbReference type="SAM" id="MobiDB-lite"/>
    </source>
</evidence>
<evidence type="ECO:0000256" key="15">
    <source>
        <dbReference type="ARBA" id="ARBA00023172"/>
    </source>
</evidence>
<keyword evidence="9" id="KW-0227">DNA damage</keyword>
<evidence type="ECO:0000256" key="22">
    <source>
        <dbReference type="ARBA" id="ARBA00049990"/>
    </source>
</evidence>
<dbReference type="EC" id="6.5.1.1" evidence="2"/>
<evidence type="ECO:0000256" key="19">
    <source>
        <dbReference type="ARBA" id="ARBA00029943"/>
    </source>
</evidence>
<dbReference type="Proteomes" id="UP000265742">
    <property type="component" value="Unassembled WGS sequence"/>
</dbReference>
<keyword evidence="8" id="KW-0547">Nucleotide-binding</keyword>
<dbReference type="InterPro" id="IPR012310">
    <property type="entry name" value="DNA_ligase_ATP-dep_cent"/>
</dbReference>
<dbReference type="GO" id="GO:0003910">
    <property type="term" value="F:DNA ligase (ATP) activity"/>
    <property type="evidence" value="ECO:0007669"/>
    <property type="project" value="UniProtKB-EC"/>
</dbReference>
<evidence type="ECO:0000256" key="6">
    <source>
        <dbReference type="ARBA" id="ARBA00022722"/>
    </source>
</evidence>
<keyword evidence="18" id="KW-0511">Multifunctional enzyme</keyword>
<keyword evidence="4" id="KW-0808">Transferase</keyword>
<evidence type="ECO:0000256" key="13">
    <source>
        <dbReference type="ARBA" id="ARBA00022932"/>
    </source>
</evidence>
<dbReference type="Gene3D" id="3.90.920.10">
    <property type="entry name" value="DNA primase, PRIM domain"/>
    <property type="match status" value="1"/>
</dbReference>
<evidence type="ECO:0000256" key="20">
    <source>
        <dbReference type="ARBA" id="ARBA00034003"/>
    </source>
</evidence>
<dbReference type="Pfam" id="PF01068">
    <property type="entry name" value="DNA_ligase_A_M"/>
    <property type="match status" value="1"/>
</dbReference>
<comment type="similarity">
    <text evidence="21">In the C-terminal section; belongs to the ATP-dependent DNA ligase family.</text>
</comment>
<dbReference type="CDD" id="cd07971">
    <property type="entry name" value="OBF_DNA_ligase_LigD"/>
    <property type="match status" value="1"/>
</dbReference>
<gene>
    <name evidence="25" type="ORF">D1781_07325</name>
</gene>
<dbReference type="AlphaFoldDB" id="A0A3A1U473"/>
<comment type="caution">
    <text evidence="25">The sequence shown here is derived from an EMBL/GenBank/DDBJ whole genome shotgun (WGS) entry which is preliminary data.</text>
</comment>
<dbReference type="Gene3D" id="3.30.470.30">
    <property type="entry name" value="DNA ligase/mRNA capping enzyme"/>
    <property type="match status" value="1"/>
</dbReference>
<dbReference type="GO" id="GO:0005524">
    <property type="term" value="F:ATP binding"/>
    <property type="evidence" value="ECO:0007669"/>
    <property type="project" value="UniProtKB-KW"/>
</dbReference>
<evidence type="ECO:0000313" key="25">
    <source>
        <dbReference type="EMBL" id="RIX31163.1"/>
    </source>
</evidence>
<evidence type="ECO:0000256" key="8">
    <source>
        <dbReference type="ARBA" id="ARBA00022741"/>
    </source>
</evidence>
<dbReference type="GO" id="GO:0006281">
    <property type="term" value="P:DNA repair"/>
    <property type="evidence" value="ECO:0007669"/>
    <property type="project" value="UniProtKB-KW"/>
</dbReference>
<organism evidence="25 26">
    <name type="scientific">Amnibacterium setariae</name>
    <dbReference type="NCBI Taxonomy" id="2306585"/>
    <lineage>
        <taxon>Bacteria</taxon>
        <taxon>Bacillati</taxon>
        <taxon>Actinomycetota</taxon>
        <taxon>Actinomycetes</taxon>
        <taxon>Micrococcales</taxon>
        <taxon>Microbacteriaceae</taxon>
        <taxon>Amnibacterium</taxon>
    </lineage>
</organism>
<evidence type="ECO:0000256" key="21">
    <source>
        <dbReference type="ARBA" id="ARBA00049981"/>
    </source>
</evidence>
<keyword evidence="13" id="KW-0239">DNA-directed DNA polymerase</keyword>
<comment type="catalytic activity">
    <reaction evidence="20">
        <text>ATP + (deoxyribonucleotide)n-3'-hydroxyl + 5'-phospho-(deoxyribonucleotide)m = (deoxyribonucleotide)n+m + AMP + diphosphate.</text>
        <dbReference type="EC" id="6.5.1.1"/>
    </reaction>
</comment>
<feature type="compositionally biased region" description="Low complexity" evidence="23">
    <location>
        <begin position="468"/>
        <end position="499"/>
    </location>
</feature>
<evidence type="ECO:0000256" key="18">
    <source>
        <dbReference type="ARBA" id="ARBA00023268"/>
    </source>
</evidence>
<evidence type="ECO:0000256" key="16">
    <source>
        <dbReference type="ARBA" id="ARBA00023204"/>
    </source>
</evidence>
<dbReference type="OrthoDB" id="9802472at2"/>
<dbReference type="PROSITE" id="PS50160">
    <property type="entry name" value="DNA_LIGASE_A3"/>
    <property type="match status" value="1"/>
</dbReference>
<evidence type="ECO:0000256" key="7">
    <source>
        <dbReference type="ARBA" id="ARBA00022723"/>
    </source>
</evidence>
<evidence type="ECO:0000256" key="10">
    <source>
        <dbReference type="ARBA" id="ARBA00022801"/>
    </source>
</evidence>
<dbReference type="Pfam" id="PF04679">
    <property type="entry name" value="DNA_ligase_A_C"/>
    <property type="match status" value="1"/>
</dbReference>
<keyword evidence="5" id="KW-0548">Nucleotidyltransferase</keyword>
<reference evidence="26" key="1">
    <citation type="submission" date="2018-09" db="EMBL/GenBank/DDBJ databases">
        <authorList>
            <person name="Kim I."/>
        </authorList>
    </citation>
    <scope>NUCLEOTIDE SEQUENCE [LARGE SCALE GENOMIC DNA]</scope>
    <source>
        <strain evidence="26">DD4a</strain>
    </source>
</reference>
<evidence type="ECO:0000256" key="11">
    <source>
        <dbReference type="ARBA" id="ARBA00022839"/>
    </source>
</evidence>
<dbReference type="InterPro" id="IPR052171">
    <property type="entry name" value="NHEJ_LigD"/>
</dbReference>
<dbReference type="InterPro" id="IPR014146">
    <property type="entry name" value="LigD_ligase_dom"/>
</dbReference>
<dbReference type="NCBIfam" id="TIGR02779">
    <property type="entry name" value="NHEJ_ligase_lig"/>
    <property type="match status" value="1"/>
</dbReference>
<dbReference type="NCBIfam" id="NF007210">
    <property type="entry name" value="PRK09632.1"/>
    <property type="match status" value="1"/>
</dbReference>
<dbReference type="InterPro" id="IPR033649">
    <property type="entry name" value="MtLigD_Pol-like"/>
</dbReference>
<dbReference type="InterPro" id="IPR012340">
    <property type="entry name" value="NA-bd_OB-fold"/>
</dbReference>
<evidence type="ECO:0000256" key="2">
    <source>
        <dbReference type="ARBA" id="ARBA00012727"/>
    </source>
</evidence>
<evidence type="ECO:0000256" key="17">
    <source>
        <dbReference type="ARBA" id="ARBA00023211"/>
    </source>
</evidence>
<evidence type="ECO:0000256" key="3">
    <source>
        <dbReference type="ARBA" id="ARBA00022598"/>
    </source>
</evidence>
<dbReference type="InterPro" id="IPR014144">
    <property type="entry name" value="LigD_PE_domain"/>
</dbReference>
<evidence type="ECO:0000313" key="26">
    <source>
        <dbReference type="Proteomes" id="UP000265742"/>
    </source>
</evidence>
<dbReference type="PANTHER" id="PTHR42705:SF2">
    <property type="entry name" value="BIFUNCTIONAL NON-HOMOLOGOUS END JOINING PROTEIN LIGD"/>
    <property type="match status" value="1"/>
</dbReference>
<dbReference type="InterPro" id="IPR016059">
    <property type="entry name" value="DNA_ligase_ATP-dep_CS"/>
</dbReference>
<dbReference type="Gene3D" id="2.40.50.140">
    <property type="entry name" value="Nucleic acid-binding proteins"/>
    <property type="match status" value="1"/>
</dbReference>
<dbReference type="GO" id="GO:0003677">
    <property type="term" value="F:DNA binding"/>
    <property type="evidence" value="ECO:0007669"/>
    <property type="project" value="UniProtKB-KW"/>
</dbReference>
<dbReference type="SUPFAM" id="SSF56091">
    <property type="entry name" value="DNA ligase/mRNA capping enzyme, catalytic domain"/>
    <property type="match status" value="1"/>
</dbReference>
<keyword evidence="6" id="KW-0540">Nuclease</keyword>
<keyword evidence="15" id="KW-0233">DNA recombination</keyword>
<evidence type="ECO:0000259" key="24">
    <source>
        <dbReference type="PROSITE" id="PS50160"/>
    </source>
</evidence>
<dbReference type="Pfam" id="PF13298">
    <property type="entry name" value="LigD_N"/>
    <property type="match status" value="1"/>
</dbReference>
<keyword evidence="7" id="KW-0479">Metal-binding</keyword>
<keyword evidence="10" id="KW-0378">Hydrolase</keyword>
<keyword evidence="26" id="KW-1185">Reference proteome</keyword>
<accession>A0A3A1U473</accession>
<comment type="similarity">
    <text evidence="22">In the N-terminal section; belongs to the LigD polymerase family.</text>
</comment>
<dbReference type="SUPFAM" id="SSF50249">
    <property type="entry name" value="Nucleic acid-binding proteins"/>
    <property type="match status" value="1"/>
</dbReference>
<keyword evidence="14" id="KW-0238">DNA-binding</keyword>
<keyword evidence="3 25" id="KW-0436">Ligase</keyword>
<evidence type="ECO:0000256" key="9">
    <source>
        <dbReference type="ARBA" id="ARBA00022763"/>
    </source>
</evidence>
<dbReference type="GO" id="GO:0046872">
    <property type="term" value="F:metal ion binding"/>
    <property type="evidence" value="ECO:0007669"/>
    <property type="project" value="UniProtKB-KW"/>
</dbReference>
<dbReference type="Gene3D" id="3.30.1490.70">
    <property type="match status" value="1"/>
</dbReference>
<evidence type="ECO:0000256" key="12">
    <source>
        <dbReference type="ARBA" id="ARBA00022840"/>
    </source>
</evidence>
<dbReference type="CDD" id="cd04863">
    <property type="entry name" value="MtLigD_Pol_like"/>
    <property type="match status" value="1"/>
</dbReference>
<sequence>MVGRNPGKQSVEVDGRRIGLTNLDKVLYPADGFTKGDVLAYYAAVASALVPLAAGRPATRKRWPDGVGTAEEPGHPFFVKNLEPHAPDWVRRGSIEHRSGTTTYPVIDDLATLTWLAQQGVLEVHVPQWRFTAEGGAGRPDRLVLDLDPGEGAALPECAEVARLLRPVVAGMDLDLVPVTSGSKGIHLFAHLAGRWTSDQVTEMAHELARSLEADHPDLVVSDMKKENRRGKVLVDWSQNRAAKTTLVPYSLRGTLHVAASAPRTWEELDDPGLRQLRPDEVVERLQRDGDLLAHVAPAAARSDALTRYRSMRDAGRTPEPVPEAAPARGADDTFVIQEHHATRLHWDFRLERDGVLVSWALPKGVPADGRRNHLAVHTEDHPLEYAAFTGDIPKGEYGGGHVDLWDAGTYETEKFRDDEVIVTLHGRKDGGLGGEPVKVALIRAEREKPKGSQGEQWLIHRMAVEDAPADQAAPAEEAAAPGTAEPAGAPAPRAAAPEGPLPRTPSPMLAVAGAPLDPGEAWSVEMKWDGVRAVARVDGGRVLLTSRNDLDLTPTYPELQALAEHVHADGAVLDGEVVALDATGRPSFSRLQQRMGLTRKQDVEPAMRAQAVRYLLFDVLEVDGHATTSAPYRERRDLLERLVEGGGPIDVPPVVATASGDALREAVDDAMATSRRLGLEGVVVKRAAAPYRPGARSKDWVKRKHERQQEVVVGGWRPGQGRRAGGVGSLLVGVHVDGRLRYVGRVGTGFSDADLDAIEARLASHGRKTAPFDDVPRADASDAHWVTPSLVGEVRFAEWTDDGRLRQASWRGWRPDKRPEEVVREP</sequence>
<dbReference type="EMBL" id="QXTG01000001">
    <property type="protein sequence ID" value="RIX31163.1"/>
    <property type="molecule type" value="Genomic_DNA"/>
</dbReference>